<proteinExistence type="predicted"/>
<reference evidence="2 3" key="1">
    <citation type="journal article" date="2007" name="Science">
        <title>The Chlamydomonas genome reveals the evolution of key animal and plant functions.</title>
        <authorList>
            <person name="Merchant S.S."/>
            <person name="Prochnik S.E."/>
            <person name="Vallon O."/>
            <person name="Harris E.H."/>
            <person name="Karpowicz S.J."/>
            <person name="Witman G.B."/>
            <person name="Terry A."/>
            <person name="Salamov A."/>
            <person name="Fritz-Laylin L.K."/>
            <person name="Marechal-Drouard L."/>
            <person name="Marshall W.F."/>
            <person name="Qu L.H."/>
            <person name="Nelson D.R."/>
            <person name="Sanderfoot A.A."/>
            <person name="Spalding M.H."/>
            <person name="Kapitonov V.V."/>
            <person name="Ren Q."/>
            <person name="Ferris P."/>
            <person name="Lindquist E."/>
            <person name="Shapiro H."/>
            <person name="Lucas S.M."/>
            <person name="Grimwood J."/>
            <person name="Schmutz J."/>
            <person name="Cardol P."/>
            <person name="Cerutti H."/>
            <person name="Chanfreau G."/>
            <person name="Chen C.L."/>
            <person name="Cognat V."/>
            <person name="Croft M.T."/>
            <person name="Dent R."/>
            <person name="Dutcher S."/>
            <person name="Fernandez E."/>
            <person name="Fukuzawa H."/>
            <person name="Gonzalez-Ballester D."/>
            <person name="Gonzalez-Halphen D."/>
            <person name="Hallmann A."/>
            <person name="Hanikenne M."/>
            <person name="Hippler M."/>
            <person name="Inwood W."/>
            <person name="Jabbari K."/>
            <person name="Kalanon M."/>
            <person name="Kuras R."/>
            <person name="Lefebvre P.A."/>
            <person name="Lemaire S.D."/>
            <person name="Lobanov A.V."/>
            <person name="Lohr M."/>
            <person name="Manuell A."/>
            <person name="Meier I."/>
            <person name="Mets L."/>
            <person name="Mittag M."/>
            <person name="Mittelmeier T."/>
            <person name="Moroney J.V."/>
            <person name="Moseley J."/>
            <person name="Napoli C."/>
            <person name="Nedelcu A.M."/>
            <person name="Niyogi K."/>
            <person name="Novoselov S.V."/>
            <person name="Paulsen I.T."/>
            <person name="Pazour G."/>
            <person name="Purton S."/>
            <person name="Ral J.P."/>
            <person name="Riano-Pachon D.M."/>
            <person name="Riekhof W."/>
            <person name="Rymarquis L."/>
            <person name="Schroda M."/>
            <person name="Stern D."/>
            <person name="Umen J."/>
            <person name="Willows R."/>
            <person name="Wilson N."/>
            <person name="Zimmer S.L."/>
            <person name="Allmer J."/>
            <person name="Balk J."/>
            <person name="Bisova K."/>
            <person name="Chen C.J."/>
            <person name="Elias M."/>
            <person name="Gendler K."/>
            <person name="Hauser C."/>
            <person name="Lamb M.R."/>
            <person name="Ledford H."/>
            <person name="Long J.C."/>
            <person name="Minagawa J."/>
            <person name="Page M.D."/>
            <person name="Pan J."/>
            <person name="Pootakham W."/>
            <person name="Roje S."/>
            <person name="Rose A."/>
            <person name="Stahlberg E."/>
            <person name="Terauchi A.M."/>
            <person name="Yang P."/>
            <person name="Ball S."/>
            <person name="Bowler C."/>
            <person name="Dieckmann C.L."/>
            <person name="Gladyshev V.N."/>
            <person name="Green P."/>
            <person name="Jorgensen R."/>
            <person name="Mayfield S."/>
            <person name="Mueller-Roeber B."/>
            <person name="Rajamani S."/>
            <person name="Sayre R.T."/>
            <person name="Brokstein P."/>
            <person name="Dubchak I."/>
            <person name="Goodstein D."/>
            <person name="Hornick L."/>
            <person name="Huang Y.W."/>
            <person name="Jhaveri J."/>
            <person name="Luo Y."/>
            <person name="Martinez D."/>
            <person name="Ngau W.C."/>
            <person name="Otillar B."/>
            <person name="Poliakov A."/>
            <person name="Porter A."/>
            <person name="Szajkowski L."/>
            <person name="Werner G."/>
            <person name="Zhou K."/>
            <person name="Grigoriev I.V."/>
            <person name="Rokhsar D.S."/>
            <person name="Grossman A.R."/>
        </authorList>
    </citation>
    <scope>NUCLEOTIDE SEQUENCE [LARGE SCALE GENOMIC DNA]</scope>
    <source>
        <strain evidence="3">CC-503</strain>
    </source>
</reference>
<accession>A0A2K3DVZ4</accession>
<dbReference type="InterPro" id="IPR039261">
    <property type="entry name" value="FNR_nucleotide-bd"/>
</dbReference>
<dbReference type="OMA" id="LICCAVP"/>
<dbReference type="STRING" id="3055.A0A2K3DVZ4"/>
<evidence type="ECO:0000259" key="1">
    <source>
        <dbReference type="PROSITE" id="PS51384"/>
    </source>
</evidence>
<dbReference type="Gene3D" id="2.40.30.10">
    <property type="entry name" value="Translation factors"/>
    <property type="match status" value="1"/>
</dbReference>
<dbReference type="SUPFAM" id="SSF52343">
    <property type="entry name" value="Ferredoxin reductase-like, C-terminal NADP-linked domain"/>
    <property type="match status" value="1"/>
</dbReference>
<dbReference type="EMBL" id="CM008964">
    <property type="protein sequence ID" value="PNW84703.1"/>
    <property type="molecule type" value="Genomic_DNA"/>
</dbReference>
<dbReference type="PROSITE" id="PS51384">
    <property type="entry name" value="FAD_FR"/>
    <property type="match status" value="1"/>
</dbReference>
<dbReference type="Gene3D" id="3.40.50.80">
    <property type="entry name" value="Nucleotide-binding domain of ferredoxin-NADP reductase (FNR) module"/>
    <property type="match status" value="1"/>
</dbReference>
<protein>
    <recommendedName>
        <fullName evidence="1">FAD-binding FR-type domain-containing protein</fullName>
    </recommendedName>
</protein>
<keyword evidence="3" id="KW-1185">Reference proteome</keyword>
<organism evidence="2 3">
    <name type="scientific">Chlamydomonas reinhardtii</name>
    <name type="common">Chlamydomonas smithii</name>
    <dbReference type="NCBI Taxonomy" id="3055"/>
    <lineage>
        <taxon>Eukaryota</taxon>
        <taxon>Viridiplantae</taxon>
        <taxon>Chlorophyta</taxon>
        <taxon>core chlorophytes</taxon>
        <taxon>Chlorophyceae</taxon>
        <taxon>CS clade</taxon>
        <taxon>Chlamydomonadales</taxon>
        <taxon>Chlamydomonadaceae</taxon>
        <taxon>Chlamydomonas</taxon>
    </lineage>
</organism>
<gene>
    <name evidence="2" type="ORF">CHLRE_03g155350v5</name>
</gene>
<dbReference type="GO" id="GO:0016491">
    <property type="term" value="F:oxidoreductase activity"/>
    <property type="evidence" value="ECO:0007669"/>
    <property type="project" value="InterPro"/>
</dbReference>
<dbReference type="SUPFAM" id="SSF63380">
    <property type="entry name" value="Riboflavin synthase domain-like"/>
    <property type="match status" value="1"/>
</dbReference>
<dbReference type="GeneID" id="5723069"/>
<dbReference type="InterPro" id="IPR017927">
    <property type="entry name" value="FAD-bd_FR_type"/>
</dbReference>
<dbReference type="PANTHER" id="PTHR42815:SF2">
    <property type="entry name" value="FAD-BINDING, PUTATIVE (AFU_ORTHOLOGUE AFUA_6G07600)-RELATED"/>
    <property type="match status" value="1"/>
</dbReference>
<sequence length="713" mass="72318">MPRQHAEFYEQQSLFYVGGRDATGQPWASVLVGRPGFVSAPDSSNLILQSYRRLPEDPLLLAPGAHLGGLGIDLVTRRRNRVNGTVLAEPAASVSAAPPAPAAAPVVRVAVDLSFGNCPKYIQVRDVRLRQDQLPPLPSAAPSPAAAQHTASAPTAATAGVVVRGRGKELGAAQLALIAAADTFFIATSYSGGGNRGGARELQNAVGCDISHRGGPPGFLRLERDPRGGPNPVLRWADYAGNNMFQTLGNLATDARAGLLIVDWATGDTLQLAGTAETDFQDRSLPGAQRSVRFTVTHFIHAAGALPIDTSAAAAAAKPVQFSPYLPKDAPPPLAPGQVWTPRTAGAAHDGAAAVAAAIAAGAVAPAPAEQVEVVSVRWAAEGIKTFEFAMPKGQPTSYVAGQYAVFEFPACYERPAAEGPPASASVADTAASCCCGGTITRTWTLTSHPAADSAARGTFSITVKRAGAVSGRMHDALRPGDRLALRAFAGDFTTELVLPPAPAAAAAAGLGAAPAPDHLVLLLAGGIGVTPIWAVVNDLAQRAAAAAAAARGKGAGGSSGSSSGARQRVVVLYSVRRGEEAAFRSELRQLAEAAAEAAAAGGADDGGLDVQVLLTTTAAVPGMDPGRAAAAAAEAAAVLAARRGGYVEAAGVRLGSALVRAALGPAGLEALRAGRCAAMVCGPGGFMAAVERTLVDELGLPADRLHSESFAY</sequence>
<dbReference type="PANTHER" id="PTHR42815">
    <property type="entry name" value="FAD-BINDING, PUTATIVE (AFU_ORTHOLOGUE AFUA_6G07600)-RELATED"/>
    <property type="match status" value="1"/>
</dbReference>
<dbReference type="Gramene" id="PNW84703">
    <property type="protein sequence ID" value="PNW84703"/>
    <property type="gene ID" value="CHLRE_03g155350v5"/>
</dbReference>
<name>A0A2K3DVZ4_CHLRE</name>
<dbReference type="OrthoDB" id="436496at2759"/>
<feature type="domain" description="FAD-binding FR-type" evidence="1">
    <location>
        <begin position="367"/>
        <end position="496"/>
    </location>
</feature>
<dbReference type="KEGG" id="cre:CHLRE_03g155350v5"/>
<evidence type="ECO:0000313" key="3">
    <source>
        <dbReference type="Proteomes" id="UP000006906"/>
    </source>
</evidence>
<dbReference type="AlphaFoldDB" id="A0A2K3DVZ4"/>
<dbReference type="InParanoid" id="A0A2K3DVZ4"/>
<evidence type="ECO:0000313" key="2">
    <source>
        <dbReference type="EMBL" id="PNW84703.1"/>
    </source>
</evidence>
<dbReference type="ExpressionAtlas" id="A0A2K3DVZ4">
    <property type="expression patterns" value="baseline and differential"/>
</dbReference>
<dbReference type="PaxDb" id="3055-EDP00197"/>
<dbReference type="Proteomes" id="UP000006906">
    <property type="component" value="Chromosome 3"/>
</dbReference>
<dbReference type="InterPro" id="IPR017938">
    <property type="entry name" value="Riboflavin_synthase-like_b-brl"/>
</dbReference>
<dbReference type="RefSeq" id="XP_001697535.2">
    <property type="nucleotide sequence ID" value="XM_001697483.2"/>
</dbReference>